<dbReference type="PANTHER" id="PTHR20953">
    <property type="entry name" value="KINASE-RELATED"/>
    <property type="match status" value="1"/>
</dbReference>
<keyword evidence="5" id="KW-1185">Reference proteome</keyword>
<dbReference type="EMBL" id="JBHUMM010000043">
    <property type="protein sequence ID" value="MFD2672758.1"/>
    <property type="molecule type" value="Genomic_DNA"/>
</dbReference>
<dbReference type="InterPro" id="IPR027417">
    <property type="entry name" value="P-loop_NTPase"/>
</dbReference>
<dbReference type="Pfam" id="PF19568">
    <property type="entry name" value="Spore_III_AA"/>
    <property type="match status" value="1"/>
</dbReference>
<comment type="caution">
    <text evidence="4">The sequence shown here is derived from an EMBL/GenBank/DDBJ whole genome shotgun (WGS) entry which is preliminary data.</text>
</comment>
<feature type="domain" description="AAA+ ATPase" evidence="3">
    <location>
        <begin position="150"/>
        <end position="298"/>
    </location>
</feature>
<dbReference type="InterPro" id="IPR014217">
    <property type="entry name" value="Spore_III_AA"/>
</dbReference>
<sequence length="332" mass="37461">MQQWSRLFPASIQAIIARMPEQEREHMEELRVREGRPLEWIYSRQSQFLTESGRLSRSPSQGYMVSREDCRHLLDSITEHSLYSFEEELKQGFLTVQGGHRIGLCGTALASEGRVRGMKDISSFNIRFAREAKGVASPFLRHLLSEQEQRFRHTLIVSPPMLGKTTLIRDLSRLLSTGTMKVRGFKVSIVDERSEIAACYRGVPLLDVGPRTDVLDRCPKAEGMMMVIRSMSPDILVVDEIGSEQDAAAVREAMRAGIKLLASAHGRDDEDLYKRPALQSLMDESAFERYVYIEGRAGNQLEWRICDEFGTPLYIHRFPANGGGGPFAAHTG</sequence>
<dbReference type="NCBIfam" id="TIGR02858">
    <property type="entry name" value="spore_III_AA"/>
    <property type="match status" value="1"/>
</dbReference>
<dbReference type="InterPro" id="IPR003593">
    <property type="entry name" value="AAA+_ATPase"/>
</dbReference>
<proteinExistence type="predicted"/>
<dbReference type="Gene3D" id="3.40.50.300">
    <property type="entry name" value="P-loop containing nucleotide triphosphate hydrolases"/>
    <property type="match status" value="1"/>
</dbReference>
<dbReference type="SUPFAM" id="SSF52540">
    <property type="entry name" value="P-loop containing nucleoside triphosphate hydrolases"/>
    <property type="match status" value="1"/>
</dbReference>
<name>A0ABW5RCL2_9BACL</name>
<evidence type="ECO:0000313" key="4">
    <source>
        <dbReference type="EMBL" id="MFD2672758.1"/>
    </source>
</evidence>
<keyword evidence="1" id="KW-0547">Nucleotide-binding</keyword>
<evidence type="ECO:0000256" key="2">
    <source>
        <dbReference type="ARBA" id="ARBA00022840"/>
    </source>
</evidence>
<gene>
    <name evidence="4" type="primary">spoIIIAA</name>
    <name evidence="4" type="ORF">ACFSUC_14415</name>
</gene>
<evidence type="ECO:0000256" key="1">
    <source>
        <dbReference type="ARBA" id="ARBA00022741"/>
    </source>
</evidence>
<evidence type="ECO:0000259" key="3">
    <source>
        <dbReference type="SMART" id="SM00382"/>
    </source>
</evidence>
<dbReference type="Proteomes" id="UP001597497">
    <property type="component" value="Unassembled WGS sequence"/>
</dbReference>
<dbReference type="RefSeq" id="WP_379930321.1">
    <property type="nucleotide sequence ID" value="NZ_JBHUMM010000043.1"/>
</dbReference>
<dbReference type="InterPro" id="IPR045735">
    <property type="entry name" value="Spore_III_AA_AAA+_ATPase"/>
</dbReference>
<accession>A0ABW5RCL2</accession>
<evidence type="ECO:0000313" key="5">
    <source>
        <dbReference type="Proteomes" id="UP001597497"/>
    </source>
</evidence>
<reference evidence="5" key="1">
    <citation type="journal article" date="2019" name="Int. J. Syst. Evol. Microbiol.">
        <title>The Global Catalogue of Microorganisms (GCM) 10K type strain sequencing project: providing services to taxonomists for standard genome sequencing and annotation.</title>
        <authorList>
            <consortium name="The Broad Institute Genomics Platform"/>
            <consortium name="The Broad Institute Genome Sequencing Center for Infectious Disease"/>
            <person name="Wu L."/>
            <person name="Ma J."/>
        </authorList>
    </citation>
    <scope>NUCLEOTIDE SEQUENCE [LARGE SCALE GENOMIC DNA]</scope>
    <source>
        <strain evidence="5">KCTC 33676</strain>
    </source>
</reference>
<protein>
    <submittedName>
        <fullName evidence="4">Stage III sporulation protein AA</fullName>
    </submittedName>
</protein>
<keyword evidence="2" id="KW-0067">ATP-binding</keyword>
<dbReference type="PANTHER" id="PTHR20953:SF3">
    <property type="entry name" value="P-LOOP CONTAINING NUCLEOSIDE TRIPHOSPHATE HYDROLASES SUPERFAMILY PROTEIN"/>
    <property type="match status" value="1"/>
</dbReference>
<dbReference type="SMART" id="SM00382">
    <property type="entry name" value="AAA"/>
    <property type="match status" value="1"/>
</dbReference>
<organism evidence="4 5">
    <name type="scientific">Marinicrinis sediminis</name>
    <dbReference type="NCBI Taxonomy" id="1652465"/>
    <lineage>
        <taxon>Bacteria</taxon>
        <taxon>Bacillati</taxon>
        <taxon>Bacillota</taxon>
        <taxon>Bacilli</taxon>
        <taxon>Bacillales</taxon>
        <taxon>Paenibacillaceae</taxon>
    </lineage>
</organism>